<name>A0A1V6XYF1_PENNA</name>
<dbReference type="EMBL" id="MOOB01000047">
    <property type="protein sequence ID" value="OQE80165.1"/>
    <property type="molecule type" value="Genomic_DNA"/>
</dbReference>
<dbReference type="Proteomes" id="UP000191691">
    <property type="component" value="Unassembled WGS sequence"/>
</dbReference>
<evidence type="ECO:0000259" key="5">
    <source>
        <dbReference type="PROSITE" id="PS51782"/>
    </source>
</evidence>
<feature type="compositionally biased region" description="Low complexity" evidence="4">
    <location>
        <begin position="155"/>
        <end position="179"/>
    </location>
</feature>
<organism evidence="6 7">
    <name type="scientific">Penicillium nalgiovense</name>
    <dbReference type="NCBI Taxonomy" id="60175"/>
    <lineage>
        <taxon>Eukaryota</taxon>
        <taxon>Fungi</taxon>
        <taxon>Dikarya</taxon>
        <taxon>Ascomycota</taxon>
        <taxon>Pezizomycotina</taxon>
        <taxon>Eurotiomycetes</taxon>
        <taxon>Eurotiomycetidae</taxon>
        <taxon>Eurotiales</taxon>
        <taxon>Aspergillaceae</taxon>
        <taxon>Penicillium</taxon>
    </lineage>
</organism>
<dbReference type="InterPro" id="IPR052210">
    <property type="entry name" value="LysM1-like"/>
</dbReference>
<dbReference type="PROSITE" id="PS51782">
    <property type="entry name" value="LYSM"/>
    <property type="match status" value="1"/>
</dbReference>
<evidence type="ECO:0000256" key="1">
    <source>
        <dbReference type="ARBA" id="ARBA00022669"/>
    </source>
</evidence>
<dbReference type="PANTHER" id="PTHR34997:SF2">
    <property type="entry name" value="LYSM DOMAIN-CONTAINING PROTEIN-RELATED"/>
    <property type="match status" value="1"/>
</dbReference>
<accession>A0A1V6XYF1</accession>
<dbReference type="GO" id="GO:0008061">
    <property type="term" value="F:chitin binding"/>
    <property type="evidence" value="ECO:0007669"/>
    <property type="project" value="UniProtKB-KW"/>
</dbReference>
<evidence type="ECO:0000256" key="2">
    <source>
        <dbReference type="ARBA" id="ARBA00022729"/>
    </source>
</evidence>
<sequence>MAPQPWSLNNTATPMTLPAAGKLSKSCNATFETHVTCDPSLLGVTHDGYFPTTGDLTQICAQSCFKSLSTLNALQKRACSKQDVLIISGEHYPATFTIETLLWTYNFTCRQEPTTGDFCAPIFDSWGIPVKSMYAWNPALKGDCSGLSVSASPTNASSSTSATQSNSGGPPGPTQTGIPDDCNKWVMQKDNNYCQDMADQAGISLDCLYEMNPALNTKKGECQGLLAGKAYCIGTTSNKCK</sequence>
<evidence type="ECO:0000256" key="3">
    <source>
        <dbReference type="ARBA" id="ARBA00023026"/>
    </source>
</evidence>
<dbReference type="Gene3D" id="3.10.350.10">
    <property type="entry name" value="LysM domain"/>
    <property type="match status" value="1"/>
</dbReference>
<dbReference type="STRING" id="60175.A0A1V6XYF1"/>
<keyword evidence="2" id="KW-0732">Signal</keyword>
<keyword evidence="3" id="KW-0843">Virulence</keyword>
<proteinExistence type="predicted"/>
<keyword evidence="7" id="KW-1185">Reference proteome</keyword>
<reference evidence="7" key="1">
    <citation type="journal article" date="2017" name="Nat. Microbiol.">
        <title>Global analysis of biosynthetic gene clusters reveals vast potential of secondary metabolite production in Penicillium species.</title>
        <authorList>
            <person name="Nielsen J.C."/>
            <person name="Grijseels S."/>
            <person name="Prigent S."/>
            <person name="Ji B."/>
            <person name="Dainat J."/>
            <person name="Nielsen K.F."/>
            <person name="Frisvad J.C."/>
            <person name="Workman M."/>
            <person name="Nielsen J."/>
        </authorList>
    </citation>
    <scope>NUCLEOTIDE SEQUENCE [LARGE SCALE GENOMIC DNA]</scope>
    <source>
        <strain evidence="7">IBT 13039</strain>
    </source>
</reference>
<keyword evidence="1" id="KW-0147">Chitin-binding</keyword>
<feature type="region of interest" description="Disordered" evidence="4">
    <location>
        <begin position="155"/>
        <end position="180"/>
    </location>
</feature>
<comment type="caution">
    <text evidence="6">The sequence shown here is derived from an EMBL/GenBank/DDBJ whole genome shotgun (WGS) entry which is preliminary data.</text>
</comment>
<dbReference type="InterPro" id="IPR018392">
    <property type="entry name" value="LysM"/>
</dbReference>
<evidence type="ECO:0000313" key="7">
    <source>
        <dbReference type="Proteomes" id="UP000191691"/>
    </source>
</evidence>
<evidence type="ECO:0000256" key="4">
    <source>
        <dbReference type="SAM" id="MobiDB-lite"/>
    </source>
</evidence>
<evidence type="ECO:0000313" key="6">
    <source>
        <dbReference type="EMBL" id="OQE80165.1"/>
    </source>
</evidence>
<feature type="domain" description="LysM" evidence="5">
    <location>
        <begin position="184"/>
        <end position="233"/>
    </location>
</feature>
<protein>
    <recommendedName>
        <fullName evidence="5">LysM domain-containing protein</fullName>
    </recommendedName>
</protein>
<dbReference type="PANTHER" id="PTHR34997">
    <property type="entry name" value="AM15"/>
    <property type="match status" value="1"/>
</dbReference>
<gene>
    <name evidence="6" type="ORF">PENNAL_c0047G06426</name>
</gene>
<dbReference type="InterPro" id="IPR036779">
    <property type="entry name" value="LysM_dom_sf"/>
</dbReference>
<dbReference type="AlphaFoldDB" id="A0A1V6XYF1"/>